<evidence type="ECO:0000313" key="2">
    <source>
        <dbReference type="EMBL" id="KAF5371054.1"/>
    </source>
</evidence>
<evidence type="ECO:0000313" key="3">
    <source>
        <dbReference type="Proteomes" id="UP000518752"/>
    </source>
</evidence>
<accession>A0A8H5GU57</accession>
<dbReference type="SUPFAM" id="SSF50978">
    <property type="entry name" value="WD40 repeat-like"/>
    <property type="match status" value="1"/>
</dbReference>
<dbReference type="AlphaFoldDB" id="A0A8H5GU57"/>
<name>A0A8H5GU57_9AGAR</name>
<dbReference type="EMBL" id="JAACJN010000118">
    <property type="protein sequence ID" value="KAF5371054.1"/>
    <property type="molecule type" value="Genomic_DNA"/>
</dbReference>
<feature type="region of interest" description="Disordered" evidence="1">
    <location>
        <begin position="22"/>
        <end position="78"/>
    </location>
</feature>
<dbReference type="Proteomes" id="UP000518752">
    <property type="component" value="Unassembled WGS sequence"/>
</dbReference>
<keyword evidence="3" id="KW-1185">Reference proteome</keyword>
<sequence>MTILQNLTRDIDDYKQVPGLILSEDTGVGGSSDYEDTTTDDSDSDSSGKDPVQNQSESTHLNSNRHAYSNRSPAPSPERRALTLADFTSPYLDNNEILQMTLSLDPRSVDRIRSELVQGQVRGKRTRRAPSSMDRTLVTQIGSSSSKVSRDSRTSSSGSLKRRKVRHESQGTSGHGQACSPHVDHGSSLIVPNVKGSPAFKMLPASKCTLPLARFNRSRRLLCPGPDFAVEYPLTTVSMKGDIQFIDRQNQQWHRPFSIPNSDNVPYNVEDACVVENLVVIAYREGPHQLSTIKIPEISCDQRPRISYSSSSTSSPIRALAPVPSISTFNGKTAITAGEDKVVRVWSLEGSSLDSDSTSDSDSEDGATTTSLIIDSGATSSTVGVMPHRVQCIAARESKLYSSRGKILRIDDVNGRGWSTSSGSRRRQESSNVFANSIIHIHAPLGAGDQNFIFTDHPRAQIGLYDIRKDIRAEGEDISFGYIFPDSYKHTKYFKGSPETSLSTYKYVRGYPDGVVCLFDWRNPKAPVAQTCARRSSGKEIFHTIFADFCIPHSKNKNRTMKGVVTFGGGELDFLDLSLNACHSSTRTPKKLN</sequence>
<organism evidence="2 3">
    <name type="scientific">Collybiopsis confluens</name>
    <dbReference type="NCBI Taxonomy" id="2823264"/>
    <lineage>
        <taxon>Eukaryota</taxon>
        <taxon>Fungi</taxon>
        <taxon>Dikarya</taxon>
        <taxon>Basidiomycota</taxon>
        <taxon>Agaricomycotina</taxon>
        <taxon>Agaricomycetes</taxon>
        <taxon>Agaricomycetidae</taxon>
        <taxon>Agaricales</taxon>
        <taxon>Marasmiineae</taxon>
        <taxon>Omphalotaceae</taxon>
        <taxon>Collybiopsis</taxon>
    </lineage>
</organism>
<dbReference type="OrthoDB" id="1897642at2759"/>
<proteinExistence type="predicted"/>
<evidence type="ECO:0000256" key="1">
    <source>
        <dbReference type="SAM" id="MobiDB-lite"/>
    </source>
</evidence>
<feature type="compositionally biased region" description="Polar residues" evidence="1">
    <location>
        <begin position="52"/>
        <end position="73"/>
    </location>
</feature>
<feature type="region of interest" description="Disordered" evidence="1">
    <location>
        <begin position="119"/>
        <end position="186"/>
    </location>
</feature>
<feature type="compositionally biased region" description="Polar residues" evidence="1">
    <location>
        <begin position="133"/>
        <end position="142"/>
    </location>
</feature>
<comment type="caution">
    <text evidence="2">The sequence shown here is derived from an EMBL/GenBank/DDBJ whole genome shotgun (WGS) entry which is preliminary data.</text>
</comment>
<dbReference type="InterPro" id="IPR036322">
    <property type="entry name" value="WD40_repeat_dom_sf"/>
</dbReference>
<feature type="compositionally biased region" description="Acidic residues" evidence="1">
    <location>
        <begin position="33"/>
        <end position="44"/>
    </location>
</feature>
<protein>
    <submittedName>
        <fullName evidence="2">Uncharacterized protein</fullName>
    </submittedName>
</protein>
<gene>
    <name evidence="2" type="ORF">D9757_010315</name>
</gene>
<reference evidence="2 3" key="1">
    <citation type="journal article" date="2020" name="ISME J.">
        <title>Uncovering the hidden diversity of litter-decomposition mechanisms in mushroom-forming fungi.</title>
        <authorList>
            <person name="Floudas D."/>
            <person name="Bentzer J."/>
            <person name="Ahren D."/>
            <person name="Johansson T."/>
            <person name="Persson P."/>
            <person name="Tunlid A."/>
        </authorList>
    </citation>
    <scope>NUCLEOTIDE SEQUENCE [LARGE SCALE GENOMIC DNA]</scope>
    <source>
        <strain evidence="2 3">CBS 406.79</strain>
    </source>
</reference>